<feature type="region of interest" description="Disordered" evidence="1">
    <location>
        <begin position="549"/>
        <end position="608"/>
    </location>
</feature>
<feature type="compositionally biased region" description="Basic and acidic residues" evidence="1">
    <location>
        <begin position="857"/>
        <end position="867"/>
    </location>
</feature>
<feature type="compositionally biased region" description="Basic and acidic residues" evidence="1">
    <location>
        <begin position="717"/>
        <end position="727"/>
    </location>
</feature>
<dbReference type="OrthoDB" id="5325276at2759"/>
<proteinExistence type="predicted"/>
<name>A0A8K0TQE0_9PEZI</name>
<evidence type="ECO:0000256" key="1">
    <source>
        <dbReference type="SAM" id="MobiDB-lite"/>
    </source>
</evidence>
<dbReference type="EMBL" id="JAGPXD010000001">
    <property type="protein sequence ID" value="KAH7376569.1"/>
    <property type="molecule type" value="Genomic_DNA"/>
</dbReference>
<sequence length="867" mass="95567">MGLLSFLSLRKPTDRPSQSKPRTLVKSQAYDTLTVPSARTNGSYHVVDNVPIGTTAGTKAPSPTEPQSPVDDASEASAPAPIVPRFREFAANVERPRTAPNGAGGGSYMAPRRMQRESFKAPSLAPKTRKTKPDRIITISQPISNPILLSPQPRLHSDSTPWRYQRTKSTLSISSGKGFIDLLDAQSELKPQGFHTRVKAAGARDFGEDVADRNLGENGIDISSPRAQEFYAWSEANARNRSEAAPAPVIQRSRYSSVHDILHGLPEEEGSDQDLPKPHHPFINGLAQNPASAEPGSGPMDEQEARLSRHLSQKDRAGRRMSLSSYIPSAPTTTTPTLAQRPQSMHRPSKSISFSGLDRFETPAKLQIPTEKSGWSNYSHLLPKGEPVPPPSPSFARDSVVLARSNYSLPTNCRTTDRERPATSKSLEEDERAEGRQQRGRERGKIDGAHNRPRRRQSIHGSFDATDRQVEREPRRPGTAGGYTSNSAHKLQPLRHETGPRTRPSEGLQHNPYRNTVGDASFPRTKSLGAPYDKFRLDEIYGHVPVRTSSIPPATATSTATTASSTSSSMFPRPMSRHTPNTSIDHATISSIDGQSPRSPTSNAEDGGSYWVAMEDHAKGARRPLVSPTYEVATASFHSAFNIDDYFSSGDEADDAPHAGPRRPRGEAETDLLFQASGYGGLQLPGLYDAPPEEAAEKKRNSIHSRRQSRSILTAIGHDDGDTRRDSYAPAYSPELDEYYSGGQYARGGHDANEQTFLYDEDEEDDAPVVYRKDLAPGRKGTTRTSALGTGPHEFPEPIAEENEERVDIRTAVRIRKEAKARKRAEGERITRERMSEMHRLEQQQQQQHHHHGYHAVSERRATGQVV</sequence>
<feature type="region of interest" description="Disordered" evidence="1">
    <location>
        <begin position="683"/>
        <end position="736"/>
    </location>
</feature>
<comment type="caution">
    <text evidence="2">The sequence shown here is derived from an EMBL/GenBank/DDBJ whole genome shotgun (WGS) entry which is preliminary data.</text>
</comment>
<organism evidence="2 3">
    <name type="scientific">Plectosphaerella cucumerina</name>
    <dbReference type="NCBI Taxonomy" id="40658"/>
    <lineage>
        <taxon>Eukaryota</taxon>
        <taxon>Fungi</taxon>
        <taxon>Dikarya</taxon>
        <taxon>Ascomycota</taxon>
        <taxon>Pezizomycotina</taxon>
        <taxon>Sordariomycetes</taxon>
        <taxon>Hypocreomycetidae</taxon>
        <taxon>Glomerellales</taxon>
        <taxon>Plectosphaerellaceae</taxon>
        <taxon>Plectosphaerella</taxon>
    </lineage>
</organism>
<evidence type="ECO:0000313" key="3">
    <source>
        <dbReference type="Proteomes" id="UP000813385"/>
    </source>
</evidence>
<gene>
    <name evidence="2" type="ORF">B0T11DRAFT_22644</name>
</gene>
<dbReference type="Proteomes" id="UP000813385">
    <property type="component" value="Unassembled WGS sequence"/>
</dbReference>
<feature type="region of interest" description="Disordered" evidence="1">
    <location>
        <begin position="266"/>
        <end position="358"/>
    </location>
</feature>
<feature type="compositionally biased region" description="Low complexity" evidence="1">
    <location>
        <begin position="549"/>
        <end position="569"/>
    </location>
</feature>
<feature type="compositionally biased region" description="Basic and acidic residues" evidence="1">
    <location>
        <begin position="494"/>
        <end position="504"/>
    </location>
</feature>
<feature type="region of interest" description="Disordered" evidence="1">
    <location>
        <begin position="407"/>
        <end position="525"/>
    </location>
</feature>
<feature type="compositionally biased region" description="Polar residues" evidence="1">
    <location>
        <begin position="578"/>
        <end position="604"/>
    </location>
</feature>
<reference evidence="2" key="1">
    <citation type="journal article" date="2021" name="Nat. Commun.">
        <title>Genetic determinants of endophytism in the Arabidopsis root mycobiome.</title>
        <authorList>
            <person name="Mesny F."/>
            <person name="Miyauchi S."/>
            <person name="Thiergart T."/>
            <person name="Pickel B."/>
            <person name="Atanasova L."/>
            <person name="Karlsson M."/>
            <person name="Huettel B."/>
            <person name="Barry K.W."/>
            <person name="Haridas S."/>
            <person name="Chen C."/>
            <person name="Bauer D."/>
            <person name="Andreopoulos W."/>
            <person name="Pangilinan J."/>
            <person name="LaButti K."/>
            <person name="Riley R."/>
            <person name="Lipzen A."/>
            <person name="Clum A."/>
            <person name="Drula E."/>
            <person name="Henrissat B."/>
            <person name="Kohler A."/>
            <person name="Grigoriev I.V."/>
            <person name="Martin F.M."/>
            <person name="Hacquard S."/>
        </authorList>
    </citation>
    <scope>NUCLEOTIDE SEQUENCE</scope>
    <source>
        <strain evidence="2">MPI-CAGE-AT-0016</strain>
    </source>
</reference>
<feature type="region of interest" description="Disordered" evidence="1">
    <location>
        <begin position="838"/>
        <end position="867"/>
    </location>
</feature>
<feature type="region of interest" description="Disordered" evidence="1">
    <location>
        <begin position="1"/>
        <end position="110"/>
    </location>
</feature>
<feature type="compositionally biased region" description="Basic and acidic residues" evidence="1">
    <location>
        <begin position="433"/>
        <end position="450"/>
    </location>
</feature>
<evidence type="ECO:0000313" key="2">
    <source>
        <dbReference type="EMBL" id="KAH7376569.1"/>
    </source>
</evidence>
<feature type="compositionally biased region" description="Basic and acidic residues" evidence="1">
    <location>
        <begin position="303"/>
        <end position="318"/>
    </location>
</feature>
<protein>
    <submittedName>
        <fullName evidence="2">Uncharacterized protein</fullName>
    </submittedName>
</protein>
<feature type="compositionally biased region" description="Basic and acidic residues" evidence="1">
    <location>
        <begin position="465"/>
        <end position="476"/>
    </location>
</feature>
<keyword evidence="3" id="KW-1185">Reference proteome</keyword>
<feature type="region of interest" description="Disordered" evidence="1">
    <location>
        <begin position="777"/>
        <end position="797"/>
    </location>
</feature>
<accession>A0A8K0TQE0</accession>
<feature type="compositionally biased region" description="Polar residues" evidence="1">
    <location>
        <begin position="15"/>
        <end position="43"/>
    </location>
</feature>
<dbReference type="AlphaFoldDB" id="A0A8K0TQE0"/>